<evidence type="ECO:0000313" key="1">
    <source>
        <dbReference type="EMBL" id="MET3728772.1"/>
    </source>
</evidence>
<keyword evidence="2" id="KW-1185">Reference proteome</keyword>
<evidence type="ECO:0000313" key="2">
    <source>
        <dbReference type="Proteomes" id="UP001549097"/>
    </source>
</evidence>
<gene>
    <name evidence="1" type="ORF">ABID52_002353</name>
</gene>
<reference evidence="1 2" key="1">
    <citation type="submission" date="2024-06" db="EMBL/GenBank/DDBJ databases">
        <title>Genomic Encyclopedia of Type Strains, Phase IV (KMG-IV): sequencing the most valuable type-strain genomes for metagenomic binning, comparative biology and taxonomic classification.</title>
        <authorList>
            <person name="Goeker M."/>
        </authorList>
    </citation>
    <scope>NUCLEOTIDE SEQUENCE [LARGE SCALE GENOMIC DNA]</scope>
    <source>
        <strain evidence="1 2">DSM 100124</strain>
    </source>
</reference>
<evidence type="ECO:0008006" key="3">
    <source>
        <dbReference type="Google" id="ProtNLM"/>
    </source>
</evidence>
<dbReference type="EMBL" id="JBEPMP010000001">
    <property type="protein sequence ID" value="MET3728772.1"/>
    <property type="molecule type" value="Genomic_DNA"/>
</dbReference>
<dbReference type="Proteomes" id="UP001549097">
    <property type="component" value="Unassembled WGS sequence"/>
</dbReference>
<proteinExistence type="predicted"/>
<protein>
    <recommendedName>
        <fullName evidence="3">Transposase</fullName>
    </recommendedName>
</protein>
<sequence length="29" mass="3414">MAHHKLPGKRVPETEINHYQVQLMENSLI</sequence>
<name>A0ABV2LJL6_9BACL</name>
<organism evidence="1 2">
    <name type="scientific">Fictibacillus halophilus</name>
    <dbReference type="NCBI Taxonomy" id="1610490"/>
    <lineage>
        <taxon>Bacteria</taxon>
        <taxon>Bacillati</taxon>
        <taxon>Bacillota</taxon>
        <taxon>Bacilli</taxon>
        <taxon>Bacillales</taxon>
        <taxon>Fictibacillaceae</taxon>
        <taxon>Fictibacillus</taxon>
    </lineage>
</organism>
<accession>A0ABV2LJL6</accession>
<comment type="caution">
    <text evidence="1">The sequence shown here is derived from an EMBL/GenBank/DDBJ whole genome shotgun (WGS) entry which is preliminary data.</text>
</comment>